<evidence type="ECO:0000313" key="3">
    <source>
        <dbReference type="Proteomes" id="UP000620224"/>
    </source>
</evidence>
<evidence type="ECO:0000256" key="1">
    <source>
        <dbReference type="SAM" id="MobiDB-lite"/>
    </source>
</evidence>
<accession>A0A918JHV0</accession>
<dbReference type="EMBL" id="BMUE01000019">
    <property type="protein sequence ID" value="GGW76584.1"/>
    <property type="molecule type" value="Genomic_DNA"/>
</dbReference>
<feature type="region of interest" description="Disordered" evidence="1">
    <location>
        <begin position="35"/>
        <end position="84"/>
    </location>
</feature>
<gene>
    <name evidence="2" type="ORF">GCM10010503_63050</name>
</gene>
<feature type="compositionally biased region" description="Polar residues" evidence="1">
    <location>
        <begin position="1"/>
        <end position="10"/>
    </location>
</feature>
<keyword evidence="3" id="KW-1185">Reference proteome</keyword>
<feature type="compositionally biased region" description="Basic and acidic residues" evidence="1">
    <location>
        <begin position="42"/>
        <end position="65"/>
    </location>
</feature>
<comment type="caution">
    <text evidence="2">The sequence shown here is derived from an EMBL/GenBank/DDBJ whole genome shotgun (WGS) entry which is preliminary data.</text>
</comment>
<proteinExistence type="predicted"/>
<evidence type="ECO:0000313" key="2">
    <source>
        <dbReference type="EMBL" id="GGW76584.1"/>
    </source>
</evidence>
<dbReference type="Proteomes" id="UP000620224">
    <property type="component" value="Unassembled WGS sequence"/>
</dbReference>
<feature type="region of interest" description="Disordered" evidence="1">
    <location>
        <begin position="1"/>
        <end position="20"/>
    </location>
</feature>
<protein>
    <submittedName>
        <fullName evidence="2">Uncharacterized protein</fullName>
    </submittedName>
</protein>
<reference evidence="2" key="2">
    <citation type="submission" date="2020-09" db="EMBL/GenBank/DDBJ databases">
        <authorList>
            <person name="Sun Q."/>
            <person name="Ohkuma M."/>
        </authorList>
    </citation>
    <scope>NUCLEOTIDE SEQUENCE</scope>
    <source>
        <strain evidence="2">JCM 4490</strain>
    </source>
</reference>
<dbReference type="AlphaFoldDB" id="A0A918JHV0"/>
<sequence>MSRAPHSSTEAGEDPGGFDGGCGCGWLSGIALQGRGRRLRADRREDVGNLRNRGSVERRDRDTQDHAQWVEPRVASRTGRAATQ</sequence>
<reference evidence="2" key="1">
    <citation type="journal article" date="2014" name="Int. J. Syst. Evol. Microbiol.">
        <title>Complete genome sequence of Corynebacterium casei LMG S-19264T (=DSM 44701T), isolated from a smear-ripened cheese.</title>
        <authorList>
            <consortium name="US DOE Joint Genome Institute (JGI-PGF)"/>
            <person name="Walter F."/>
            <person name="Albersmeier A."/>
            <person name="Kalinowski J."/>
            <person name="Ruckert C."/>
        </authorList>
    </citation>
    <scope>NUCLEOTIDE SEQUENCE</scope>
    <source>
        <strain evidence="2">JCM 4490</strain>
    </source>
</reference>
<name>A0A918JHV0_9ACTN</name>
<organism evidence="2 3">
    <name type="scientific">Streptomyces lucensis JCM 4490</name>
    <dbReference type="NCBI Taxonomy" id="1306176"/>
    <lineage>
        <taxon>Bacteria</taxon>
        <taxon>Bacillati</taxon>
        <taxon>Actinomycetota</taxon>
        <taxon>Actinomycetes</taxon>
        <taxon>Kitasatosporales</taxon>
        <taxon>Streptomycetaceae</taxon>
        <taxon>Streptomyces</taxon>
    </lineage>
</organism>